<dbReference type="GO" id="GO:0008270">
    <property type="term" value="F:zinc ion binding"/>
    <property type="evidence" value="ECO:0007669"/>
    <property type="project" value="UniProtKB-KW"/>
</dbReference>
<dbReference type="PANTHER" id="PTHR47662:SF1">
    <property type="entry name" value="RING-TYPE DOMAIN-CONTAINING PROTEIN"/>
    <property type="match status" value="1"/>
</dbReference>
<sequence>MGLQCELNDVSSDSLPFYLLAIVASLFCRLRSFVLSIIPKSIISVAVTDLLSVAAEAVFSDDEVEEEEEKEKCVFCLSGLREGDRVRKLTCRHVFHTHCLDGWIGQMKFSCPLCRSPLASEWRVGRIHQRVGSYISSWFAVR</sequence>
<protein>
    <recommendedName>
        <fullName evidence="3">RING-type domain-containing protein</fullName>
    </recommendedName>
</protein>
<dbReference type="PROSITE" id="PS50089">
    <property type="entry name" value="ZF_RING_2"/>
    <property type="match status" value="1"/>
</dbReference>
<dbReference type="AlphaFoldDB" id="A0AAW1MVK7"/>
<dbReference type="Pfam" id="PF13639">
    <property type="entry name" value="zf-RING_2"/>
    <property type="match status" value="1"/>
</dbReference>
<keyword evidence="2" id="KW-0812">Transmembrane</keyword>
<keyword evidence="2" id="KW-1133">Transmembrane helix</keyword>
<evidence type="ECO:0000256" key="2">
    <source>
        <dbReference type="SAM" id="Phobius"/>
    </source>
</evidence>
<keyword evidence="2" id="KW-0472">Membrane</keyword>
<feature type="domain" description="RING-type" evidence="3">
    <location>
        <begin position="73"/>
        <end position="115"/>
    </location>
</feature>
<comment type="caution">
    <text evidence="4">The sequence shown here is derived from an EMBL/GenBank/DDBJ whole genome shotgun (WGS) entry which is preliminary data.</text>
</comment>
<keyword evidence="5" id="KW-1185">Reference proteome</keyword>
<dbReference type="Proteomes" id="UP001443914">
    <property type="component" value="Unassembled WGS sequence"/>
</dbReference>
<dbReference type="SUPFAM" id="SSF57850">
    <property type="entry name" value="RING/U-box"/>
    <property type="match status" value="1"/>
</dbReference>
<name>A0AAW1MVK7_SAPOF</name>
<dbReference type="SMART" id="SM00184">
    <property type="entry name" value="RING"/>
    <property type="match status" value="1"/>
</dbReference>
<feature type="transmembrane region" description="Helical" evidence="2">
    <location>
        <begin position="17"/>
        <end position="38"/>
    </location>
</feature>
<proteinExistence type="predicted"/>
<dbReference type="InterPro" id="IPR013083">
    <property type="entry name" value="Znf_RING/FYVE/PHD"/>
</dbReference>
<dbReference type="EMBL" id="JBDFQZ010000002">
    <property type="protein sequence ID" value="KAK9750344.1"/>
    <property type="molecule type" value="Genomic_DNA"/>
</dbReference>
<evidence type="ECO:0000256" key="1">
    <source>
        <dbReference type="PROSITE-ProRule" id="PRU00175"/>
    </source>
</evidence>
<evidence type="ECO:0000259" key="3">
    <source>
        <dbReference type="PROSITE" id="PS50089"/>
    </source>
</evidence>
<dbReference type="Gene3D" id="3.30.40.10">
    <property type="entry name" value="Zinc/RING finger domain, C3HC4 (zinc finger)"/>
    <property type="match status" value="1"/>
</dbReference>
<gene>
    <name evidence="4" type="ORF">RND81_02G189400</name>
</gene>
<evidence type="ECO:0000313" key="4">
    <source>
        <dbReference type="EMBL" id="KAK9750344.1"/>
    </source>
</evidence>
<organism evidence="4 5">
    <name type="scientific">Saponaria officinalis</name>
    <name type="common">Common soapwort</name>
    <name type="synonym">Lychnis saponaria</name>
    <dbReference type="NCBI Taxonomy" id="3572"/>
    <lineage>
        <taxon>Eukaryota</taxon>
        <taxon>Viridiplantae</taxon>
        <taxon>Streptophyta</taxon>
        <taxon>Embryophyta</taxon>
        <taxon>Tracheophyta</taxon>
        <taxon>Spermatophyta</taxon>
        <taxon>Magnoliopsida</taxon>
        <taxon>eudicotyledons</taxon>
        <taxon>Gunneridae</taxon>
        <taxon>Pentapetalae</taxon>
        <taxon>Caryophyllales</taxon>
        <taxon>Caryophyllaceae</taxon>
        <taxon>Caryophylleae</taxon>
        <taxon>Saponaria</taxon>
    </lineage>
</organism>
<keyword evidence="1" id="KW-0862">Zinc</keyword>
<reference evidence="4" key="1">
    <citation type="submission" date="2024-03" db="EMBL/GenBank/DDBJ databases">
        <title>WGS assembly of Saponaria officinalis var. Norfolk2.</title>
        <authorList>
            <person name="Jenkins J."/>
            <person name="Shu S."/>
            <person name="Grimwood J."/>
            <person name="Barry K."/>
            <person name="Goodstein D."/>
            <person name="Schmutz J."/>
            <person name="Leebens-Mack J."/>
            <person name="Osbourn A."/>
        </authorList>
    </citation>
    <scope>NUCLEOTIDE SEQUENCE [LARGE SCALE GENOMIC DNA]</scope>
    <source>
        <strain evidence="4">JIC</strain>
    </source>
</reference>
<keyword evidence="1" id="KW-0479">Metal-binding</keyword>
<evidence type="ECO:0000313" key="5">
    <source>
        <dbReference type="Proteomes" id="UP001443914"/>
    </source>
</evidence>
<dbReference type="PANTHER" id="PTHR47662">
    <property type="entry name" value="RING-TYPE DOMAIN-CONTAINING PROTEIN"/>
    <property type="match status" value="1"/>
</dbReference>
<accession>A0AAW1MVK7</accession>
<dbReference type="InterPro" id="IPR001841">
    <property type="entry name" value="Znf_RING"/>
</dbReference>
<keyword evidence="1" id="KW-0863">Zinc-finger</keyword>